<feature type="binding site" evidence="7">
    <location>
        <position position="189"/>
    </location>
    <ligand>
        <name>dimethylallyl phosphate</name>
        <dbReference type="ChEBI" id="CHEBI:88052"/>
    </ligand>
</feature>
<reference evidence="9" key="1">
    <citation type="journal article" date="2014" name="Int. J. Syst. Evol. Microbiol.">
        <title>Complete genome sequence of Corynebacterium casei LMG S-19264T (=DSM 44701T), isolated from a smear-ripened cheese.</title>
        <authorList>
            <consortium name="US DOE Joint Genome Institute (JGI-PGF)"/>
            <person name="Walter F."/>
            <person name="Albersmeier A."/>
            <person name="Kalinowski J."/>
            <person name="Ruckert C."/>
        </authorList>
    </citation>
    <scope>NUCLEOTIDE SEQUENCE</scope>
    <source>
        <strain evidence="9">CGMCC 1.15085</strain>
    </source>
</reference>
<feature type="binding site" evidence="7">
    <location>
        <begin position="31"/>
        <end position="33"/>
    </location>
    <ligand>
        <name>FMN</name>
        <dbReference type="ChEBI" id="CHEBI:58210"/>
    </ligand>
</feature>
<dbReference type="SUPFAM" id="SSF52507">
    <property type="entry name" value="Homo-oligomeric flavin-containing Cys decarboxylases, HFCD"/>
    <property type="match status" value="1"/>
</dbReference>
<evidence type="ECO:0000256" key="7">
    <source>
        <dbReference type="HAMAP-Rule" id="MF_01984"/>
    </source>
</evidence>
<dbReference type="FunFam" id="3.40.50.1950:FF:000001">
    <property type="entry name" value="Flavin prenyltransferase UbiX"/>
    <property type="match status" value="1"/>
</dbReference>
<proteinExistence type="inferred from homology"/>
<dbReference type="EMBL" id="BMHI01000002">
    <property type="protein sequence ID" value="GGB23431.1"/>
    <property type="molecule type" value="Genomic_DNA"/>
</dbReference>
<evidence type="ECO:0000256" key="3">
    <source>
        <dbReference type="ARBA" id="ARBA00022643"/>
    </source>
</evidence>
<comment type="caution">
    <text evidence="9">The sequence shown here is derived from an EMBL/GenBank/DDBJ whole genome shotgun (WGS) entry which is preliminary data.</text>
</comment>
<comment type="caution">
    <text evidence="7">Lacks conserved residue(s) required for the propagation of feature annotation.</text>
</comment>
<evidence type="ECO:0000256" key="2">
    <source>
        <dbReference type="ARBA" id="ARBA00022630"/>
    </source>
</evidence>
<dbReference type="Pfam" id="PF02441">
    <property type="entry name" value="Flavoprotein"/>
    <property type="match status" value="1"/>
</dbReference>
<sequence>MKEPILNGEEYRAAATPAVPEGRRLIIGISGATGIAYGVQALRFARAAGIETHLVITAAAQQTRAYETDLSARDLRQLADVTYKPSDVGAAIASGSFRTDGMIVAPCSVRTLAAIAHGLGDNALTRSADVTLKERRRLVLLVRETPLTLTHLRAMTAITEMGGVVMPPVPAFYQRPRSVADLVRHTVARALDLFEVDVPGIPRWGDDPSDERNHIRTLDLTRKAQC</sequence>
<feature type="binding site" evidence="7">
    <location>
        <position position="57"/>
    </location>
    <ligand>
        <name>FMN</name>
        <dbReference type="ChEBI" id="CHEBI:58210"/>
    </ligand>
</feature>
<dbReference type="EC" id="2.5.1.129" evidence="7"/>
<name>A0A916SZF2_9MICO</name>
<dbReference type="NCBIfam" id="NF004685">
    <property type="entry name" value="PRK06029.1"/>
    <property type="match status" value="1"/>
</dbReference>
<dbReference type="HAMAP" id="MF_01984">
    <property type="entry name" value="ubiX_pad"/>
    <property type="match status" value="1"/>
</dbReference>
<feature type="binding site" evidence="7">
    <location>
        <begin position="108"/>
        <end position="111"/>
    </location>
    <ligand>
        <name>FMN</name>
        <dbReference type="ChEBI" id="CHEBI:58210"/>
    </ligand>
</feature>
<dbReference type="PANTHER" id="PTHR43374">
    <property type="entry name" value="FLAVIN PRENYLTRANSFERASE"/>
    <property type="match status" value="1"/>
</dbReference>
<accession>A0A916SZF2</accession>
<dbReference type="AlphaFoldDB" id="A0A916SZF2"/>
<reference evidence="9" key="2">
    <citation type="submission" date="2020-09" db="EMBL/GenBank/DDBJ databases">
        <authorList>
            <person name="Sun Q."/>
            <person name="Zhou Y."/>
        </authorList>
    </citation>
    <scope>NUCLEOTIDE SEQUENCE</scope>
    <source>
        <strain evidence="9">CGMCC 1.15085</strain>
    </source>
</reference>
<keyword evidence="1 7" id="KW-0637">Prenyltransferase</keyword>
<dbReference type="GO" id="GO:0106141">
    <property type="term" value="F:flavin prenyltransferase activity"/>
    <property type="evidence" value="ECO:0007669"/>
    <property type="project" value="UniProtKB-EC"/>
</dbReference>
<keyword evidence="4 7" id="KW-0808">Transferase</keyword>
<dbReference type="GO" id="GO:0016831">
    <property type="term" value="F:carboxy-lyase activity"/>
    <property type="evidence" value="ECO:0007669"/>
    <property type="project" value="TreeGrafter"/>
</dbReference>
<evidence type="ECO:0000259" key="8">
    <source>
        <dbReference type="Pfam" id="PF02441"/>
    </source>
</evidence>
<feature type="domain" description="Flavoprotein" evidence="8">
    <location>
        <begin position="24"/>
        <end position="192"/>
    </location>
</feature>
<dbReference type="Gene3D" id="3.40.50.1950">
    <property type="entry name" value="Flavin prenyltransferase-like"/>
    <property type="match status" value="1"/>
</dbReference>
<comment type="similarity">
    <text evidence="6 7">Belongs to the UbiX/PAD1 family.</text>
</comment>
<evidence type="ECO:0000313" key="9">
    <source>
        <dbReference type="EMBL" id="GGB23431.1"/>
    </source>
</evidence>
<dbReference type="NCBIfam" id="TIGR00421">
    <property type="entry name" value="ubiX_pad"/>
    <property type="match status" value="1"/>
</dbReference>
<feature type="binding site" evidence="7">
    <location>
        <position position="143"/>
    </location>
    <ligand>
        <name>FMN</name>
        <dbReference type="ChEBI" id="CHEBI:58210"/>
    </ligand>
</feature>
<dbReference type="InterPro" id="IPR004507">
    <property type="entry name" value="UbiX-like"/>
</dbReference>
<keyword evidence="3 7" id="KW-0288">FMN</keyword>
<gene>
    <name evidence="7 9" type="primary">ubiX</name>
    <name evidence="9" type="ORF">GCM10011492_11650</name>
</gene>
<evidence type="ECO:0000256" key="1">
    <source>
        <dbReference type="ARBA" id="ARBA00022602"/>
    </source>
</evidence>
<keyword evidence="10" id="KW-1185">Reference proteome</keyword>
<evidence type="ECO:0000256" key="5">
    <source>
        <dbReference type="ARBA" id="ARBA00050612"/>
    </source>
</evidence>
<feature type="binding site" evidence="7">
    <location>
        <position position="173"/>
    </location>
    <ligand>
        <name>dimethylallyl phosphate</name>
        <dbReference type="ChEBI" id="CHEBI:88052"/>
    </ligand>
</feature>
<dbReference type="InterPro" id="IPR003382">
    <property type="entry name" value="Flavoprotein"/>
</dbReference>
<dbReference type="PANTHER" id="PTHR43374:SF1">
    <property type="entry name" value="FLAVIN PRENYLTRANSFERASE PAD1, MITOCHONDRIAL"/>
    <property type="match status" value="1"/>
</dbReference>
<keyword evidence="2 7" id="KW-0285">Flavoprotein</keyword>
<dbReference type="InterPro" id="IPR036551">
    <property type="entry name" value="Flavin_trans-like"/>
</dbReference>
<dbReference type="RefSeq" id="WP_188836053.1">
    <property type="nucleotide sequence ID" value="NZ_BMHI01000002.1"/>
</dbReference>
<organism evidence="9 10">
    <name type="scientific">Flexivirga endophytica</name>
    <dbReference type="NCBI Taxonomy" id="1849103"/>
    <lineage>
        <taxon>Bacteria</taxon>
        <taxon>Bacillati</taxon>
        <taxon>Actinomycetota</taxon>
        <taxon>Actinomycetes</taxon>
        <taxon>Micrococcales</taxon>
        <taxon>Dermacoccaceae</taxon>
        <taxon>Flexivirga</taxon>
    </lineage>
</organism>
<evidence type="ECO:0000256" key="6">
    <source>
        <dbReference type="ARBA" id="ARBA00060793"/>
    </source>
</evidence>
<dbReference type="Proteomes" id="UP000636793">
    <property type="component" value="Unassembled WGS sequence"/>
</dbReference>
<comment type="catalytic activity">
    <reaction evidence="5 7">
        <text>dimethylallyl phosphate + FMNH2 = prenylated FMNH2 + phosphate</text>
        <dbReference type="Rhea" id="RHEA:37743"/>
        <dbReference type="ChEBI" id="CHEBI:43474"/>
        <dbReference type="ChEBI" id="CHEBI:57618"/>
        <dbReference type="ChEBI" id="CHEBI:87467"/>
        <dbReference type="ChEBI" id="CHEBI:88052"/>
        <dbReference type="EC" id="2.5.1.129"/>
    </reaction>
</comment>
<protein>
    <recommendedName>
        <fullName evidence="7">Flavin prenyltransferase UbiX</fullName>
        <ecNumber evidence="7">2.5.1.129</ecNumber>
    </recommendedName>
</protein>
<evidence type="ECO:0000313" key="10">
    <source>
        <dbReference type="Proteomes" id="UP000636793"/>
    </source>
</evidence>
<comment type="function">
    <text evidence="7">Flavin prenyltransferase that catalyzes the synthesis of the prenylated FMN cofactor (prenyl-FMN) for 4-hydroxy-3-polyprenylbenzoic acid decarboxylase UbiD. The prenyltransferase is metal-independent and links a dimethylallyl moiety from dimethylallyl monophosphate (DMAP) to the flavin N5 and C6 atoms of FMN.</text>
</comment>
<evidence type="ECO:0000256" key="4">
    <source>
        <dbReference type="ARBA" id="ARBA00022679"/>
    </source>
</evidence>